<keyword evidence="2" id="KW-0472">Membrane</keyword>
<organism evidence="4 5">
    <name type="scientific">Pseudobutyrivibrio ruminis</name>
    <dbReference type="NCBI Taxonomy" id="46206"/>
    <lineage>
        <taxon>Bacteria</taxon>
        <taxon>Bacillati</taxon>
        <taxon>Bacillota</taxon>
        <taxon>Clostridia</taxon>
        <taxon>Lachnospirales</taxon>
        <taxon>Lachnospiraceae</taxon>
        <taxon>Pseudobutyrivibrio</taxon>
    </lineage>
</organism>
<comment type="caution">
    <text evidence="4">The sequence shown here is derived from an EMBL/GenBank/DDBJ whole genome shotgun (WGS) entry which is preliminary data.</text>
</comment>
<dbReference type="Gene3D" id="3.40.50.1110">
    <property type="entry name" value="SGNH hydrolase"/>
    <property type="match status" value="1"/>
</dbReference>
<sequence>MKIKGFFLISLIIISSIGLSVTAFYSKDGMYSPYWGSILDRPILSTVLTAAANGVYPWSPDTPVKKPQADAQVEKENNINNNTSKPESGHNKPDTPKDDRKKFTTVDDSYFEDALFIGDSRMVGLSEYCEALDTRATFYAKKSLTIYDIRDKEWIQSEDGRKITLWEALEGQQFTKIYIMVGINEIGIGDPESFGAAYKEVVDGIMASQPNAIVYINSIMHVNKEKNDNDKLYNNTNIEARNEAIKKLADEKKIFYININEAVDDEEGNLNSEWTSDGVHLKGAYYEPWHQYLLGHAIV</sequence>
<keyword evidence="2" id="KW-0812">Transmembrane</keyword>
<keyword evidence="2" id="KW-1133">Transmembrane helix</keyword>
<gene>
    <name evidence="4" type="ORF">CSX01_12875</name>
</gene>
<dbReference type="InterPro" id="IPR036514">
    <property type="entry name" value="SGNH_hydro_sf"/>
</dbReference>
<protein>
    <recommendedName>
        <fullName evidence="3">SGNH hydrolase-type esterase domain-containing protein</fullName>
    </recommendedName>
</protein>
<evidence type="ECO:0000313" key="4">
    <source>
        <dbReference type="EMBL" id="PHU33902.1"/>
    </source>
</evidence>
<feature type="compositionally biased region" description="Basic and acidic residues" evidence="1">
    <location>
        <begin position="87"/>
        <end position="103"/>
    </location>
</feature>
<feature type="region of interest" description="Disordered" evidence="1">
    <location>
        <begin position="61"/>
        <end position="103"/>
    </location>
</feature>
<dbReference type="SUPFAM" id="SSF52266">
    <property type="entry name" value="SGNH hydrolase"/>
    <property type="match status" value="1"/>
</dbReference>
<evidence type="ECO:0000256" key="1">
    <source>
        <dbReference type="SAM" id="MobiDB-lite"/>
    </source>
</evidence>
<dbReference type="RefSeq" id="WP_099392681.1">
    <property type="nucleotide sequence ID" value="NZ_PDYF01000050.1"/>
</dbReference>
<accession>A0A2G3DS79</accession>
<evidence type="ECO:0000256" key="2">
    <source>
        <dbReference type="SAM" id="Phobius"/>
    </source>
</evidence>
<reference evidence="4 5" key="1">
    <citation type="submission" date="2017-10" db="EMBL/GenBank/DDBJ databases">
        <title>Resolving the taxonomy of Roseburia spp., Eubacterium rectale and Agathobacter spp. through phylogenomic analysis.</title>
        <authorList>
            <person name="Sheridan P.O."/>
            <person name="Walker A.W."/>
            <person name="Duncan S.H."/>
            <person name="Scott K.P."/>
            <person name="Toole P.W.O."/>
            <person name="Luis P."/>
            <person name="Flint H.J."/>
        </authorList>
    </citation>
    <scope>NUCLEOTIDE SEQUENCE [LARGE SCALE GENOMIC DNA]</scope>
    <source>
        <strain evidence="4 5">JK626</strain>
    </source>
</reference>
<dbReference type="Pfam" id="PF13472">
    <property type="entry name" value="Lipase_GDSL_2"/>
    <property type="match status" value="1"/>
</dbReference>
<reference evidence="4 5" key="2">
    <citation type="submission" date="2017-10" db="EMBL/GenBank/DDBJ databases">
        <authorList>
            <person name="Banno H."/>
            <person name="Chua N.-H."/>
        </authorList>
    </citation>
    <scope>NUCLEOTIDE SEQUENCE [LARGE SCALE GENOMIC DNA]</scope>
    <source>
        <strain evidence="4 5">JK626</strain>
    </source>
</reference>
<evidence type="ECO:0000313" key="5">
    <source>
        <dbReference type="Proteomes" id="UP000225889"/>
    </source>
</evidence>
<name>A0A2G3DS79_9FIRM</name>
<feature type="compositionally biased region" description="Basic and acidic residues" evidence="1">
    <location>
        <begin position="63"/>
        <end position="77"/>
    </location>
</feature>
<feature type="transmembrane region" description="Helical" evidence="2">
    <location>
        <begin position="6"/>
        <end position="25"/>
    </location>
</feature>
<dbReference type="Proteomes" id="UP000225889">
    <property type="component" value="Unassembled WGS sequence"/>
</dbReference>
<feature type="domain" description="SGNH hydrolase-type esterase" evidence="3">
    <location>
        <begin position="166"/>
        <end position="286"/>
    </location>
</feature>
<dbReference type="AlphaFoldDB" id="A0A2G3DS79"/>
<proteinExistence type="predicted"/>
<evidence type="ECO:0000259" key="3">
    <source>
        <dbReference type="Pfam" id="PF13472"/>
    </source>
</evidence>
<dbReference type="EMBL" id="PDYF01000050">
    <property type="protein sequence ID" value="PHU33902.1"/>
    <property type="molecule type" value="Genomic_DNA"/>
</dbReference>
<dbReference type="InterPro" id="IPR013830">
    <property type="entry name" value="SGNH_hydro"/>
</dbReference>